<name>A0A0R2L232_9LACO</name>
<dbReference type="EMBL" id="JQCN01000070">
    <property type="protein sequence ID" value="KRN95617.1"/>
    <property type="molecule type" value="Genomic_DNA"/>
</dbReference>
<dbReference type="Proteomes" id="UP000051886">
    <property type="component" value="Unassembled WGS sequence"/>
</dbReference>
<keyword evidence="2" id="KW-0732">Signal</keyword>
<accession>A0A0R2L232</accession>
<keyword evidence="4" id="KW-1185">Reference proteome</keyword>
<reference evidence="3 4" key="1">
    <citation type="journal article" date="2015" name="Genome Announc.">
        <title>Expanding the biotechnology potential of lactobacilli through comparative genomics of 213 strains and associated genera.</title>
        <authorList>
            <person name="Sun Z."/>
            <person name="Harris H.M."/>
            <person name="McCann A."/>
            <person name="Guo C."/>
            <person name="Argimon S."/>
            <person name="Zhang W."/>
            <person name="Yang X."/>
            <person name="Jeffery I.B."/>
            <person name="Cooney J.C."/>
            <person name="Kagawa T.F."/>
            <person name="Liu W."/>
            <person name="Song Y."/>
            <person name="Salvetti E."/>
            <person name="Wrobel A."/>
            <person name="Rasinkangas P."/>
            <person name="Parkhill J."/>
            <person name="Rea M.C."/>
            <person name="O'Sullivan O."/>
            <person name="Ritari J."/>
            <person name="Douillard F.P."/>
            <person name="Paul Ross R."/>
            <person name="Yang R."/>
            <person name="Briner A.E."/>
            <person name="Felis G.E."/>
            <person name="de Vos W.M."/>
            <person name="Barrangou R."/>
            <person name="Klaenhammer T.R."/>
            <person name="Caufield P.W."/>
            <person name="Cui Y."/>
            <person name="Zhang H."/>
            <person name="O'Toole P.W."/>
        </authorList>
    </citation>
    <scope>NUCLEOTIDE SEQUENCE [LARGE SCALE GENOMIC DNA]</scope>
    <source>
        <strain evidence="3 4">NBRC 103219</strain>
    </source>
</reference>
<feature type="compositionally biased region" description="Polar residues" evidence="1">
    <location>
        <begin position="25"/>
        <end position="43"/>
    </location>
</feature>
<evidence type="ECO:0000313" key="3">
    <source>
        <dbReference type="EMBL" id="KRN95617.1"/>
    </source>
</evidence>
<sequence length="224" mass="25148">MKKLATLSAVLLLSCGLLAACGSDQGDSSTDNGPKTNKVSGHKTTAKEKGSDQKGKAKPRKMAKKNKQKLEINYEDYQLKKQKKYTSDFTDDSWAKTKVVIDQVEVDQVEKQEYDSANDGKYNVNGFVRLHMSVTPERDINFYPTQGTAIYNDGQQHEATGNESWDGEIAKGATKDGWISFPVKQLDQITDLSSIRLKFTADYDTDDYEDDNAYQDYDLTLDLK</sequence>
<protein>
    <recommendedName>
        <fullName evidence="5">DUF4352 domain-containing protein</fullName>
    </recommendedName>
</protein>
<feature type="region of interest" description="Disordered" evidence="1">
    <location>
        <begin position="23"/>
        <end position="69"/>
    </location>
</feature>
<feature type="compositionally biased region" description="Basic residues" evidence="1">
    <location>
        <begin position="56"/>
        <end position="67"/>
    </location>
</feature>
<dbReference type="PATRIC" id="fig|449659.4.peg.1074"/>
<feature type="chain" id="PRO_5039712321" description="DUF4352 domain-containing protein" evidence="2">
    <location>
        <begin position="20"/>
        <end position="224"/>
    </location>
</feature>
<comment type="caution">
    <text evidence="3">The sequence shown here is derived from an EMBL/GenBank/DDBJ whole genome shotgun (WGS) entry which is preliminary data.</text>
</comment>
<dbReference type="OrthoDB" id="2298539at2"/>
<proteinExistence type="predicted"/>
<dbReference type="STRING" id="449659.IV66_GL001064"/>
<evidence type="ECO:0000256" key="2">
    <source>
        <dbReference type="SAM" id="SignalP"/>
    </source>
</evidence>
<dbReference type="RefSeq" id="WP_017868505.1">
    <property type="nucleotide sequence ID" value="NZ_BJYB01000008.1"/>
</dbReference>
<dbReference type="PROSITE" id="PS51257">
    <property type="entry name" value="PROKAR_LIPOPROTEIN"/>
    <property type="match status" value="1"/>
</dbReference>
<dbReference type="AlphaFoldDB" id="A0A0R2L232"/>
<evidence type="ECO:0008006" key="5">
    <source>
        <dbReference type="Google" id="ProtNLM"/>
    </source>
</evidence>
<feature type="compositionally biased region" description="Basic and acidic residues" evidence="1">
    <location>
        <begin position="45"/>
        <end position="55"/>
    </location>
</feature>
<evidence type="ECO:0000313" key="4">
    <source>
        <dbReference type="Proteomes" id="UP000051886"/>
    </source>
</evidence>
<organism evidence="3 4">
    <name type="scientific">Ligilactobacillus pobuzihii</name>
    <dbReference type="NCBI Taxonomy" id="449659"/>
    <lineage>
        <taxon>Bacteria</taxon>
        <taxon>Bacillati</taxon>
        <taxon>Bacillota</taxon>
        <taxon>Bacilli</taxon>
        <taxon>Lactobacillales</taxon>
        <taxon>Lactobacillaceae</taxon>
        <taxon>Ligilactobacillus</taxon>
    </lineage>
</organism>
<evidence type="ECO:0000256" key="1">
    <source>
        <dbReference type="SAM" id="MobiDB-lite"/>
    </source>
</evidence>
<feature type="signal peptide" evidence="2">
    <location>
        <begin position="1"/>
        <end position="19"/>
    </location>
</feature>
<gene>
    <name evidence="3" type="ORF">IV66_GL001064</name>
</gene>